<proteinExistence type="predicted"/>
<evidence type="ECO:0008006" key="3">
    <source>
        <dbReference type="Google" id="ProtNLM"/>
    </source>
</evidence>
<sequence length="80" mass="9104">MNNIQDYDLVALTEDITAIHKTTHQPILLRRGQMGTVLMSFNQQAFLIDFTDQNGQTFAMETVDHSKLLRLISEPELVSV</sequence>
<dbReference type="InterPro" id="IPR032568">
    <property type="entry name" value="DUF4926"/>
</dbReference>
<dbReference type="Proteomes" id="UP000003172">
    <property type="component" value="Unassembled WGS sequence"/>
</dbReference>
<dbReference type="AlphaFoldDB" id="I4FTI7"/>
<evidence type="ECO:0000313" key="2">
    <source>
        <dbReference type="Proteomes" id="UP000003172"/>
    </source>
</evidence>
<organism evidence="1 2">
    <name type="scientific">Microcystis aeruginosa PCC 9717</name>
    <dbReference type="NCBI Taxonomy" id="1160286"/>
    <lineage>
        <taxon>Bacteria</taxon>
        <taxon>Bacillati</taxon>
        <taxon>Cyanobacteriota</taxon>
        <taxon>Cyanophyceae</taxon>
        <taxon>Oscillatoriophycideae</taxon>
        <taxon>Chroococcales</taxon>
        <taxon>Microcystaceae</taxon>
        <taxon>Microcystis</taxon>
    </lineage>
</organism>
<protein>
    <recommendedName>
        <fullName evidence="3">DUF4926 domain-containing protein</fullName>
    </recommendedName>
</protein>
<gene>
    <name evidence="1" type="ORF">MICAB_5590003</name>
</gene>
<name>I4FTI7_MICAE</name>
<accession>I4FTI7</accession>
<dbReference type="RefSeq" id="WP_002762146.1">
    <property type="nucleotide sequence ID" value="NZ_HE972743.1"/>
</dbReference>
<comment type="caution">
    <text evidence="1">The sequence shown here is derived from an EMBL/GenBank/DDBJ whole genome shotgun (WGS) entry which is preliminary data.</text>
</comment>
<reference evidence="1 2" key="1">
    <citation type="submission" date="2012-04" db="EMBL/GenBank/DDBJ databases">
        <authorList>
            <person name="Genoscope - CEA"/>
        </authorList>
    </citation>
    <scope>NUCLEOTIDE SEQUENCE [LARGE SCALE GENOMIC DNA]</scope>
    <source>
        <strain evidence="1 2">9717</strain>
    </source>
</reference>
<dbReference type="EMBL" id="CAII01000511">
    <property type="protein sequence ID" value="CCH98962.1"/>
    <property type="molecule type" value="Genomic_DNA"/>
</dbReference>
<dbReference type="Pfam" id="PF16277">
    <property type="entry name" value="DUF4926"/>
    <property type="match status" value="1"/>
</dbReference>
<dbReference type="HOGENOM" id="CLU_174734_1_2_3"/>
<evidence type="ECO:0000313" key="1">
    <source>
        <dbReference type="EMBL" id="CCH98962.1"/>
    </source>
</evidence>